<evidence type="ECO:0000256" key="3">
    <source>
        <dbReference type="ARBA" id="ARBA00022630"/>
    </source>
</evidence>
<dbReference type="EMBL" id="LNZH02000141">
    <property type="protein sequence ID" value="OCB90123.1"/>
    <property type="molecule type" value="Genomic_DNA"/>
</dbReference>
<dbReference type="GO" id="GO:0008115">
    <property type="term" value="F:sarcosine oxidase activity"/>
    <property type="evidence" value="ECO:0007669"/>
    <property type="project" value="TreeGrafter"/>
</dbReference>
<feature type="domain" description="FAD dependent oxidoreductase" evidence="6">
    <location>
        <begin position="34"/>
        <end position="446"/>
    </location>
</feature>
<dbReference type="AlphaFoldDB" id="A0A9Q5NAG3"/>
<dbReference type="Pfam" id="PF01266">
    <property type="entry name" value="DAO"/>
    <property type="match status" value="1"/>
</dbReference>
<dbReference type="SUPFAM" id="SSF51905">
    <property type="entry name" value="FAD/NAD(P)-binding domain"/>
    <property type="match status" value="1"/>
</dbReference>
<accession>A0A9Q5NAG3</accession>
<sequence>MLALIQKFFRGTSTDTGKATPSTSGDPSLVPSSKIVIVGSGCFGVSTALHLLRRGYRDVTILERASDLPAVDAASTDINKIVRSSYNDEFYTLLAREALEAWKDHEVWGHNYYDIASIYNSDATGLICESSFSNRSGVLVCGIEADLHGNRAFQNDHKHGARIKRIATLIESDETSRLATSKADKRETVTLEEIFDPGVSIGSGISHTHGYFNEDGGWAYSKRAMERAMELVKKLGGKIIPGKEVSSTIKDQSRTRGVKCKDGSEFAADIVVLAIGCWTASTFPELKLGRRALATGQATVTVQLTPEEGERYRKVPVILDLGPSGFYCFPPNEDNLIKMGSHVGGVTNMVPISDAPTVDVISSGISSPRTMLSHGVDGLKVPKSEARFIRECFGKVFPELGEKPFNSTRLCWYTDSPDSNWIIDVHPADPGLALVTAGSGHGFKISVIPQFLPVIGRLVVDRLEGKMDESTRRRFAVEREFDEHTTYRDGAVISALDPDDLIGVGEDC</sequence>
<protein>
    <submittedName>
        <fullName evidence="7">FAD dependent oxidoreductase</fullName>
    </submittedName>
</protein>
<organism evidence="7 8">
    <name type="scientific">Sanghuangporus baumii</name>
    <name type="common">Phellinus baumii</name>
    <dbReference type="NCBI Taxonomy" id="108892"/>
    <lineage>
        <taxon>Eukaryota</taxon>
        <taxon>Fungi</taxon>
        <taxon>Dikarya</taxon>
        <taxon>Basidiomycota</taxon>
        <taxon>Agaricomycotina</taxon>
        <taxon>Agaricomycetes</taxon>
        <taxon>Hymenochaetales</taxon>
        <taxon>Hymenochaetaceae</taxon>
        <taxon>Sanghuangporus</taxon>
    </lineage>
</organism>
<gene>
    <name evidence="7" type="ORF">A7U60_g2682</name>
</gene>
<keyword evidence="8" id="KW-1185">Reference proteome</keyword>
<keyword evidence="3" id="KW-0285">Flavoprotein</keyword>
<dbReference type="GO" id="GO:0050660">
    <property type="term" value="F:flavin adenine dinucleotide binding"/>
    <property type="evidence" value="ECO:0007669"/>
    <property type="project" value="InterPro"/>
</dbReference>
<dbReference type="InterPro" id="IPR045170">
    <property type="entry name" value="MTOX"/>
</dbReference>
<evidence type="ECO:0000313" key="8">
    <source>
        <dbReference type="Proteomes" id="UP000757232"/>
    </source>
</evidence>
<dbReference type="GO" id="GO:0050031">
    <property type="term" value="F:L-pipecolate oxidase activity"/>
    <property type="evidence" value="ECO:0007669"/>
    <property type="project" value="TreeGrafter"/>
</dbReference>
<comment type="caution">
    <text evidence="7">The sequence shown here is derived from an EMBL/GenBank/DDBJ whole genome shotgun (WGS) entry which is preliminary data.</text>
</comment>
<dbReference type="InterPro" id="IPR006076">
    <property type="entry name" value="FAD-dep_OxRdtase"/>
</dbReference>
<dbReference type="GO" id="GO:0004657">
    <property type="term" value="F:proline dehydrogenase activity"/>
    <property type="evidence" value="ECO:0007669"/>
    <property type="project" value="TreeGrafter"/>
</dbReference>
<dbReference type="Gene3D" id="3.30.9.10">
    <property type="entry name" value="D-Amino Acid Oxidase, subunit A, domain 2"/>
    <property type="match status" value="1"/>
</dbReference>
<dbReference type="OrthoDB" id="2219495at2759"/>
<evidence type="ECO:0000313" key="7">
    <source>
        <dbReference type="EMBL" id="OCB90123.1"/>
    </source>
</evidence>
<dbReference type="InterPro" id="IPR036188">
    <property type="entry name" value="FAD/NAD-bd_sf"/>
</dbReference>
<evidence type="ECO:0000259" key="6">
    <source>
        <dbReference type="Pfam" id="PF01266"/>
    </source>
</evidence>
<reference evidence="7" key="1">
    <citation type="submission" date="2016-06" db="EMBL/GenBank/DDBJ databases">
        <title>Draft Genome sequence of the fungus Inonotus baumii.</title>
        <authorList>
            <person name="Zhu H."/>
            <person name="Lin W."/>
        </authorList>
    </citation>
    <scope>NUCLEOTIDE SEQUENCE</scope>
    <source>
        <strain evidence="7">821</strain>
    </source>
</reference>
<keyword evidence="4" id="KW-0274">FAD</keyword>
<proteinExistence type="inferred from homology"/>
<evidence type="ECO:0000256" key="1">
    <source>
        <dbReference type="ARBA" id="ARBA00001974"/>
    </source>
</evidence>
<comment type="similarity">
    <text evidence="2">Belongs to the MSOX/MTOX family.</text>
</comment>
<evidence type="ECO:0000256" key="4">
    <source>
        <dbReference type="ARBA" id="ARBA00022827"/>
    </source>
</evidence>
<keyword evidence="5" id="KW-0560">Oxidoreductase</keyword>
<evidence type="ECO:0000256" key="5">
    <source>
        <dbReference type="ARBA" id="ARBA00023002"/>
    </source>
</evidence>
<evidence type="ECO:0000256" key="2">
    <source>
        <dbReference type="ARBA" id="ARBA00010989"/>
    </source>
</evidence>
<name>A0A9Q5NAG3_SANBA</name>
<dbReference type="Proteomes" id="UP000757232">
    <property type="component" value="Unassembled WGS sequence"/>
</dbReference>
<dbReference type="Gene3D" id="3.50.50.60">
    <property type="entry name" value="FAD/NAD(P)-binding domain"/>
    <property type="match status" value="1"/>
</dbReference>
<comment type="cofactor">
    <cofactor evidence="1">
        <name>FAD</name>
        <dbReference type="ChEBI" id="CHEBI:57692"/>
    </cofactor>
</comment>
<dbReference type="PANTHER" id="PTHR10961">
    <property type="entry name" value="PEROXISOMAL SARCOSINE OXIDASE"/>
    <property type="match status" value="1"/>
</dbReference>
<dbReference type="PANTHER" id="PTHR10961:SF46">
    <property type="entry name" value="PEROXISOMAL SARCOSINE OXIDASE"/>
    <property type="match status" value="1"/>
</dbReference>